<dbReference type="PANTHER" id="PTHR43394:SF1">
    <property type="entry name" value="ATP-BINDING CASSETTE SUB-FAMILY B MEMBER 10, MITOCHONDRIAL"/>
    <property type="match status" value="1"/>
</dbReference>
<comment type="similarity">
    <text evidence="10">Belongs to the ABC transporter superfamily. Siderophore-Fe(3+) uptake transporter (SIUT) (TC 3.A.1.21) family.</text>
</comment>
<dbReference type="RefSeq" id="WP_073445654.1">
    <property type="nucleotide sequence ID" value="NZ_FRBK01000009.1"/>
</dbReference>
<dbReference type="InterPro" id="IPR003439">
    <property type="entry name" value="ABC_transporter-like_ATP-bd"/>
</dbReference>
<keyword evidence="4" id="KW-0997">Cell inner membrane</keyword>
<evidence type="ECO:0000256" key="5">
    <source>
        <dbReference type="ARBA" id="ARBA00022692"/>
    </source>
</evidence>
<dbReference type="GO" id="GO:0016887">
    <property type="term" value="F:ATP hydrolysis activity"/>
    <property type="evidence" value="ECO:0007669"/>
    <property type="project" value="InterPro"/>
</dbReference>
<evidence type="ECO:0000256" key="8">
    <source>
        <dbReference type="ARBA" id="ARBA00022989"/>
    </source>
</evidence>
<dbReference type="GO" id="GO:0005886">
    <property type="term" value="C:plasma membrane"/>
    <property type="evidence" value="ECO:0007669"/>
    <property type="project" value="UniProtKB-SubCell"/>
</dbReference>
<dbReference type="Pfam" id="PF00664">
    <property type="entry name" value="ABC_membrane"/>
    <property type="match status" value="1"/>
</dbReference>
<feature type="transmembrane region" description="Helical" evidence="11">
    <location>
        <begin position="121"/>
        <end position="144"/>
    </location>
</feature>
<organism evidence="14 15">
    <name type="scientific">Streptomyces yunnanensis</name>
    <dbReference type="NCBI Taxonomy" id="156453"/>
    <lineage>
        <taxon>Bacteria</taxon>
        <taxon>Bacillati</taxon>
        <taxon>Actinomycetota</taxon>
        <taxon>Actinomycetes</taxon>
        <taxon>Kitasatosporales</taxon>
        <taxon>Streptomycetaceae</taxon>
        <taxon>Streptomyces</taxon>
    </lineage>
</organism>
<dbReference type="AlphaFoldDB" id="A0A9X8MXW9"/>
<dbReference type="Pfam" id="PF00005">
    <property type="entry name" value="ABC_tran"/>
    <property type="match status" value="1"/>
</dbReference>
<evidence type="ECO:0000256" key="9">
    <source>
        <dbReference type="ARBA" id="ARBA00023136"/>
    </source>
</evidence>
<feature type="domain" description="ABC transmembrane type-1" evidence="13">
    <location>
        <begin position="15"/>
        <end position="294"/>
    </location>
</feature>
<sequence length="570" mass="59885">MNVWEIARGHAALLLTGTVLGVAGAAATLAQPLVIGEMIKSVAADLPLTGPVLLAVALFATDAALATAHAYAIGRAGENVVYDIRHTLAARLLRSRLQSYRRWDQGDVFTRMVTDTSLARVCLTQALAQIVTSAFMVLGGIAMMGRLDPLLLVTTLTCLGLASVVSLLLARQVRRVSVTNREDTSAFGSALLRVLGALPTVKASRAEGRESDHVSALARQARRSGIRVSALSAMLTPAMNVGTQIALTVVIAWGMARVATGDMAPADLTAFMMYLFYLVSPLVMLFMSVAQFQQGRASIDRIAELGTLDQEDTGSGSGSGSDMALDGHGISFEKVSFAYPGSDTAVLDSVSFTVPERGLTAVVGPSGAGKSTVFQLIERLYAPTSGTIRMGGIDIASLPLGQLRSLVGYVDQDHTLLRGTVRENLTYAAPHATAHEIADALDKAHLTDVIAALPDGLDTELGERGAGLSGGQRQRLAIARALLQRPRIVLLDEATTSLDGESEAALRDSIDIIARHCAVVAIAHRFSTITQAEKIIVLAGGGVQASGTHAELHAGNGLYRRLAEAQEAPA</sequence>
<keyword evidence="5 11" id="KW-0812">Transmembrane</keyword>
<dbReference type="SMART" id="SM00382">
    <property type="entry name" value="AAA"/>
    <property type="match status" value="1"/>
</dbReference>
<evidence type="ECO:0000256" key="2">
    <source>
        <dbReference type="ARBA" id="ARBA00022448"/>
    </source>
</evidence>
<dbReference type="PANTHER" id="PTHR43394">
    <property type="entry name" value="ATP-DEPENDENT PERMEASE MDL1, MITOCHONDRIAL"/>
    <property type="match status" value="1"/>
</dbReference>
<evidence type="ECO:0000256" key="1">
    <source>
        <dbReference type="ARBA" id="ARBA00004429"/>
    </source>
</evidence>
<dbReference type="Gene3D" id="1.20.1560.10">
    <property type="entry name" value="ABC transporter type 1, transmembrane domain"/>
    <property type="match status" value="1"/>
</dbReference>
<dbReference type="InterPro" id="IPR011527">
    <property type="entry name" value="ABC1_TM_dom"/>
</dbReference>
<evidence type="ECO:0000256" key="4">
    <source>
        <dbReference type="ARBA" id="ARBA00022519"/>
    </source>
</evidence>
<keyword evidence="9 11" id="KW-0472">Membrane</keyword>
<reference evidence="15" key="1">
    <citation type="submission" date="2016-11" db="EMBL/GenBank/DDBJ databases">
        <authorList>
            <person name="Jaros S."/>
            <person name="Januszkiewicz K."/>
            <person name="Wedrychowicz H."/>
        </authorList>
    </citation>
    <scope>NUCLEOTIDE SEQUENCE [LARGE SCALE GENOMIC DNA]</scope>
    <source>
        <strain evidence="15">CGMCC 4.3555</strain>
    </source>
</reference>
<evidence type="ECO:0000259" key="13">
    <source>
        <dbReference type="PROSITE" id="PS50929"/>
    </source>
</evidence>
<dbReference type="Proteomes" id="UP000184388">
    <property type="component" value="Unassembled WGS sequence"/>
</dbReference>
<dbReference type="GO" id="GO:0005524">
    <property type="term" value="F:ATP binding"/>
    <property type="evidence" value="ECO:0007669"/>
    <property type="project" value="UniProtKB-KW"/>
</dbReference>
<evidence type="ECO:0000256" key="7">
    <source>
        <dbReference type="ARBA" id="ARBA00022840"/>
    </source>
</evidence>
<feature type="domain" description="ABC transporter" evidence="12">
    <location>
        <begin position="330"/>
        <end position="565"/>
    </location>
</feature>
<keyword evidence="7" id="KW-0067">ATP-binding</keyword>
<dbReference type="InterPro" id="IPR017871">
    <property type="entry name" value="ABC_transporter-like_CS"/>
</dbReference>
<dbReference type="PROSITE" id="PS00211">
    <property type="entry name" value="ABC_TRANSPORTER_1"/>
    <property type="match status" value="1"/>
</dbReference>
<dbReference type="InterPro" id="IPR027417">
    <property type="entry name" value="P-loop_NTPase"/>
</dbReference>
<dbReference type="InterPro" id="IPR036640">
    <property type="entry name" value="ABC1_TM_sf"/>
</dbReference>
<evidence type="ECO:0000256" key="3">
    <source>
        <dbReference type="ARBA" id="ARBA00022475"/>
    </source>
</evidence>
<comment type="subcellular location">
    <subcellularLocation>
        <location evidence="1">Cell inner membrane</location>
        <topology evidence="1">Multi-pass membrane protein</topology>
    </subcellularLocation>
</comment>
<dbReference type="CDD" id="cd18551">
    <property type="entry name" value="ABC_6TM_LmrA_like"/>
    <property type="match status" value="1"/>
</dbReference>
<gene>
    <name evidence="14" type="ORF">SAMN05216268_109233</name>
</gene>
<evidence type="ECO:0000256" key="11">
    <source>
        <dbReference type="SAM" id="Phobius"/>
    </source>
</evidence>
<dbReference type="Gene3D" id="3.40.50.300">
    <property type="entry name" value="P-loop containing nucleotide triphosphate hydrolases"/>
    <property type="match status" value="1"/>
</dbReference>
<feature type="transmembrane region" description="Helical" evidence="11">
    <location>
        <begin position="274"/>
        <end position="292"/>
    </location>
</feature>
<protein>
    <submittedName>
        <fullName evidence="14">ABC-type multidrug transport system, ATPase and permease component</fullName>
    </submittedName>
</protein>
<dbReference type="FunFam" id="3.40.50.300:FF:000221">
    <property type="entry name" value="Multidrug ABC transporter ATP-binding protein"/>
    <property type="match status" value="1"/>
</dbReference>
<proteinExistence type="inferred from homology"/>
<name>A0A9X8MXW9_9ACTN</name>
<evidence type="ECO:0000313" key="14">
    <source>
        <dbReference type="EMBL" id="SHM24471.1"/>
    </source>
</evidence>
<evidence type="ECO:0000313" key="15">
    <source>
        <dbReference type="Proteomes" id="UP000184388"/>
    </source>
</evidence>
<dbReference type="PROSITE" id="PS50893">
    <property type="entry name" value="ABC_TRANSPORTER_2"/>
    <property type="match status" value="1"/>
</dbReference>
<feature type="transmembrane region" description="Helical" evidence="11">
    <location>
        <begin position="46"/>
        <end position="65"/>
    </location>
</feature>
<feature type="transmembrane region" description="Helical" evidence="11">
    <location>
        <begin position="228"/>
        <end position="254"/>
    </location>
</feature>
<dbReference type="InterPro" id="IPR039421">
    <property type="entry name" value="Type_1_exporter"/>
</dbReference>
<dbReference type="SUPFAM" id="SSF90123">
    <property type="entry name" value="ABC transporter transmembrane region"/>
    <property type="match status" value="1"/>
</dbReference>
<feature type="transmembrane region" description="Helical" evidence="11">
    <location>
        <begin position="150"/>
        <end position="170"/>
    </location>
</feature>
<keyword evidence="6" id="KW-0547">Nucleotide-binding</keyword>
<evidence type="ECO:0000256" key="10">
    <source>
        <dbReference type="ARBA" id="ARBA00023455"/>
    </source>
</evidence>
<dbReference type="EMBL" id="FRBK01000009">
    <property type="protein sequence ID" value="SHM24471.1"/>
    <property type="molecule type" value="Genomic_DNA"/>
</dbReference>
<dbReference type="SUPFAM" id="SSF52540">
    <property type="entry name" value="P-loop containing nucleoside triphosphate hydrolases"/>
    <property type="match status" value="1"/>
</dbReference>
<keyword evidence="2" id="KW-0813">Transport</keyword>
<dbReference type="InterPro" id="IPR003593">
    <property type="entry name" value="AAA+_ATPase"/>
</dbReference>
<evidence type="ECO:0000259" key="12">
    <source>
        <dbReference type="PROSITE" id="PS50893"/>
    </source>
</evidence>
<evidence type="ECO:0000256" key="6">
    <source>
        <dbReference type="ARBA" id="ARBA00022741"/>
    </source>
</evidence>
<dbReference type="GO" id="GO:0015421">
    <property type="term" value="F:ABC-type oligopeptide transporter activity"/>
    <property type="evidence" value="ECO:0007669"/>
    <property type="project" value="TreeGrafter"/>
</dbReference>
<keyword evidence="8 11" id="KW-1133">Transmembrane helix</keyword>
<keyword evidence="3" id="KW-1003">Cell membrane</keyword>
<dbReference type="PROSITE" id="PS50929">
    <property type="entry name" value="ABC_TM1F"/>
    <property type="match status" value="1"/>
</dbReference>
<comment type="caution">
    <text evidence="14">The sequence shown here is derived from an EMBL/GenBank/DDBJ whole genome shotgun (WGS) entry which is preliminary data.</text>
</comment>
<accession>A0A9X8MXW9</accession>